<dbReference type="OrthoDB" id="5866690at2759"/>
<dbReference type="EMBL" id="UZAH01026679">
    <property type="protein sequence ID" value="VDO84080.1"/>
    <property type="molecule type" value="Genomic_DNA"/>
</dbReference>
<dbReference type="InterPro" id="IPR029058">
    <property type="entry name" value="AB_hydrolase_fold"/>
</dbReference>
<dbReference type="Proteomes" id="UP000050761">
    <property type="component" value="Unassembled WGS sequence"/>
</dbReference>
<protein>
    <submittedName>
        <fullName evidence="5">Lipase_3 domain-containing protein</fullName>
    </submittedName>
</protein>
<feature type="chain" id="PRO_5044551572" evidence="1">
    <location>
        <begin position="19"/>
        <end position="252"/>
    </location>
</feature>
<gene>
    <name evidence="3" type="ORF">HPBE_LOCUS10193</name>
</gene>
<dbReference type="InterPro" id="IPR002921">
    <property type="entry name" value="Fungal_lipase-type"/>
</dbReference>
<evidence type="ECO:0000256" key="1">
    <source>
        <dbReference type="SAM" id="SignalP"/>
    </source>
</evidence>
<dbReference type="AlphaFoldDB" id="A0A183FQY4"/>
<name>A0A183FQY4_HELPZ</name>
<evidence type="ECO:0000313" key="5">
    <source>
        <dbReference type="WBParaSite" id="HPBE_0001019201-mRNA-1"/>
    </source>
</evidence>
<evidence type="ECO:0000313" key="4">
    <source>
        <dbReference type="Proteomes" id="UP000050761"/>
    </source>
</evidence>
<proteinExistence type="predicted"/>
<dbReference type="SUPFAM" id="SSF53474">
    <property type="entry name" value="alpha/beta-Hydrolases"/>
    <property type="match status" value="1"/>
</dbReference>
<reference evidence="3 4" key="1">
    <citation type="submission" date="2018-11" db="EMBL/GenBank/DDBJ databases">
        <authorList>
            <consortium name="Pathogen Informatics"/>
        </authorList>
    </citation>
    <scope>NUCLEOTIDE SEQUENCE [LARGE SCALE GENOMIC DNA]</scope>
</reference>
<keyword evidence="4" id="KW-1185">Reference proteome</keyword>
<organism evidence="4 5">
    <name type="scientific">Heligmosomoides polygyrus</name>
    <name type="common">Parasitic roundworm</name>
    <dbReference type="NCBI Taxonomy" id="6339"/>
    <lineage>
        <taxon>Eukaryota</taxon>
        <taxon>Metazoa</taxon>
        <taxon>Ecdysozoa</taxon>
        <taxon>Nematoda</taxon>
        <taxon>Chromadorea</taxon>
        <taxon>Rhabditida</taxon>
        <taxon>Rhabditina</taxon>
        <taxon>Rhabditomorpha</taxon>
        <taxon>Strongyloidea</taxon>
        <taxon>Heligmosomidae</taxon>
        <taxon>Heligmosomoides</taxon>
    </lineage>
</organism>
<dbReference type="CDD" id="cd00519">
    <property type="entry name" value="Lipase_3"/>
    <property type="match status" value="1"/>
</dbReference>
<dbReference type="PANTHER" id="PTHR45908:SF8">
    <property type="entry name" value="FUNGAL LIPASE-LIKE DOMAIN-CONTAINING PROTEIN"/>
    <property type="match status" value="1"/>
</dbReference>
<evidence type="ECO:0000259" key="2">
    <source>
        <dbReference type="Pfam" id="PF01764"/>
    </source>
</evidence>
<feature type="domain" description="Fungal lipase-type" evidence="2">
    <location>
        <begin position="81"/>
        <end position="218"/>
    </location>
</feature>
<dbReference type="Pfam" id="PF01764">
    <property type="entry name" value="Lipase_3"/>
    <property type="match status" value="1"/>
</dbReference>
<sequence length="252" mass="28684">MFSFLSWLFHFLLHDQYTDDLARNKFLPLAAAAYSQNPQDCLDSKFEDAVMSSRQDVRCDPLATDSCAGFTAVLHSDKAIVLSFRGTNRFLQLLVEADETVFYRKVRWSPGGHVSKYFYDAFLSVWYGGMMKEFILLRKHYPSYDVWVTGHSLGASMASLAASHIISSRYIDGNYVRLITFGQPRTGDRPFADAHDKQMYYSYRVIHGRDVVPHLPPLNLEGYYHHDSEVSVPASKSALISHKANSSRYLSS</sequence>
<dbReference type="Gene3D" id="3.40.50.1820">
    <property type="entry name" value="alpha/beta hydrolase"/>
    <property type="match status" value="1"/>
</dbReference>
<dbReference type="GO" id="GO:0006629">
    <property type="term" value="P:lipid metabolic process"/>
    <property type="evidence" value="ECO:0007669"/>
    <property type="project" value="InterPro"/>
</dbReference>
<reference evidence="5" key="2">
    <citation type="submission" date="2019-09" db="UniProtKB">
        <authorList>
            <consortium name="WormBaseParasite"/>
        </authorList>
    </citation>
    <scope>IDENTIFICATION</scope>
</reference>
<evidence type="ECO:0000313" key="3">
    <source>
        <dbReference type="EMBL" id="VDO84080.1"/>
    </source>
</evidence>
<dbReference type="WBParaSite" id="HPBE_0001019201-mRNA-1">
    <property type="protein sequence ID" value="HPBE_0001019201-mRNA-1"/>
    <property type="gene ID" value="HPBE_0001019201"/>
</dbReference>
<feature type="signal peptide" evidence="1">
    <location>
        <begin position="1"/>
        <end position="18"/>
    </location>
</feature>
<keyword evidence="1" id="KW-0732">Signal</keyword>
<accession>A0A183FQY4</accession>
<dbReference type="PANTHER" id="PTHR45908">
    <property type="entry name" value="PROTEIN CBG11750-RELATED"/>
    <property type="match status" value="1"/>
</dbReference>
<accession>A0A3P7Y8E4</accession>